<evidence type="ECO:0000313" key="1">
    <source>
        <dbReference type="EMBL" id="JAE31093.1"/>
    </source>
</evidence>
<reference evidence="1" key="1">
    <citation type="submission" date="2014-09" db="EMBL/GenBank/DDBJ databases">
        <authorList>
            <person name="Magalhaes I.L.F."/>
            <person name="Oliveira U."/>
            <person name="Santos F.R."/>
            <person name="Vidigal T.H.D.A."/>
            <person name="Brescovit A.D."/>
            <person name="Santos A.J."/>
        </authorList>
    </citation>
    <scope>NUCLEOTIDE SEQUENCE</scope>
    <source>
        <tissue evidence="1">Shoot tissue taken approximately 20 cm above the soil surface</tissue>
    </source>
</reference>
<organism evidence="1">
    <name type="scientific">Arundo donax</name>
    <name type="common">Giant reed</name>
    <name type="synonym">Donax arundinaceus</name>
    <dbReference type="NCBI Taxonomy" id="35708"/>
    <lineage>
        <taxon>Eukaryota</taxon>
        <taxon>Viridiplantae</taxon>
        <taxon>Streptophyta</taxon>
        <taxon>Embryophyta</taxon>
        <taxon>Tracheophyta</taxon>
        <taxon>Spermatophyta</taxon>
        <taxon>Magnoliopsida</taxon>
        <taxon>Liliopsida</taxon>
        <taxon>Poales</taxon>
        <taxon>Poaceae</taxon>
        <taxon>PACMAD clade</taxon>
        <taxon>Arundinoideae</taxon>
        <taxon>Arundineae</taxon>
        <taxon>Arundo</taxon>
    </lineage>
</organism>
<dbReference type="AlphaFoldDB" id="A0A0A9HE06"/>
<sequence length="23" mass="2698">MEESGINLEECNLSLEFRKHSMT</sequence>
<accession>A0A0A9HE06</accession>
<proteinExistence type="predicted"/>
<dbReference type="EMBL" id="GBRH01166803">
    <property type="protein sequence ID" value="JAE31093.1"/>
    <property type="molecule type" value="Transcribed_RNA"/>
</dbReference>
<protein>
    <submittedName>
        <fullName evidence="1">Uncharacterized protein</fullName>
    </submittedName>
</protein>
<reference evidence="1" key="2">
    <citation type="journal article" date="2015" name="Data Brief">
        <title>Shoot transcriptome of the giant reed, Arundo donax.</title>
        <authorList>
            <person name="Barrero R.A."/>
            <person name="Guerrero F.D."/>
            <person name="Moolhuijzen P."/>
            <person name="Goolsby J.A."/>
            <person name="Tidwell J."/>
            <person name="Bellgard S.E."/>
            <person name="Bellgard M.I."/>
        </authorList>
    </citation>
    <scope>NUCLEOTIDE SEQUENCE</scope>
    <source>
        <tissue evidence="1">Shoot tissue taken approximately 20 cm above the soil surface</tissue>
    </source>
</reference>
<name>A0A0A9HE06_ARUDO</name>